<organism evidence="1 2">
    <name type="scientific">Williamwhitmania taraxaci</name>
    <dbReference type="NCBI Taxonomy" id="1640674"/>
    <lineage>
        <taxon>Bacteria</taxon>
        <taxon>Pseudomonadati</taxon>
        <taxon>Bacteroidota</taxon>
        <taxon>Bacteroidia</taxon>
        <taxon>Bacteroidales</taxon>
        <taxon>Williamwhitmaniaceae</taxon>
        <taxon>Williamwhitmania</taxon>
    </lineage>
</organism>
<dbReference type="GO" id="GO:0008168">
    <property type="term" value="F:methyltransferase activity"/>
    <property type="evidence" value="ECO:0007669"/>
    <property type="project" value="UniProtKB-KW"/>
</dbReference>
<dbReference type="Pfam" id="PF13578">
    <property type="entry name" value="Methyltransf_24"/>
    <property type="match status" value="1"/>
</dbReference>
<evidence type="ECO:0000313" key="1">
    <source>
        <dbReference type="EMBL" id="SDC50752.1"/>
    </source>
</evidence>
<dbReference type="RefSeq" id="WP_092438548.1">
    <property type="nucleotide sequence ID" value="NZ_FMYP01000034.1"/>
</dbReference>
<dbReference type="OrthoDB" id="5464618at2"/>
<dbReference type="Proteomes" id="UP000199452">
    <property type="component" value="Unassembled WGS sequence"/>
</dbReference>
<dbReference type="AlphaFoldDB" id="A0A1G6M5C3"/>
<evidence type="ECO:0000313" key="2">
    <source>
        <dbReference type="Proteomes" id="UP000199452"/>
    </source>
</evidence>
<reference evidence="1 2" key="1">
    <citation type="submission" date="2016-09" db="EMBL/GenBank/DDBJ databases">
        <authorList>
            <person name="Capua I."/>
            <person name="De Benedictis P."/>
            <person name="Joannis T."/>
            <person name="Lombin L.H."/>
            <person name="Cattoli G."/>
        </authorList>
    </citation>
    <scope>NUCLEOTIDE SEQUENCE [LARGE SCALE GENOMIC DNA]</scope>
    <source>
        <strain evidence="1 2">A7P-90m</strain>
    </source>
</reference>
<dbReference type="SUPFAM" id="SSF53335">
    <property type="entry name" value="S-adenosyl-L-methionine-dependent methyltransferases"/>
    <property type="match status" value="1"/>
</dbReference>
<proteinExistence type="predicted"/>
<dbReference type="PANTHER" id="PTHR43167:SF1">
    <property type="entry name" value="PUTATIVE (AFU_ORTHOLOGUE AFUA_6G01830)-RELATED"/>
    <property type="match status" value="1"/>
</dbReference>
<protein>
    <submittedName>
        <fullName evidence="1">Methyltransferase domain-containing protein</fullName>
    </submittedName>
</protein>
<dbReference type="CDD" id="cd02440">
    <property type="entry name" value="AdoMet_MTases"/>
    <property type="match status" value="1"/>
</dbReference>
<dbReference type="STRING" id="1640674.SAMN05216323_103428"/>
<dbReference type="GO" id="GO:0032259">
    <property type="term" value="P:methylation"/>
    <property type="evidence" value="ECO:0007669"/>
    <property type="project" value="UniProtKB-KW"/>
</dbReference>
<dbReference type="EMBL" id="FMYP01000034">
    <property type="protein sequence ID" value="SDC50752.1"/>
    <property type="molecule type" value="Genomic_DNA"/>
</dbReference>
<keyword evidence="1" id="KW-0808">Transferase</keyword>
<keyword evidence="2" id="KW-1185">Reference proteome</keyword>
<keyword evidence="1" id="KW-0489">Methyltransferase</keyword>
<sequence length="268" mass="30314">MTRAKNRFKLFRKLIVYKLKSRHRKGFGIHSPAIFSLVNKGFSEDCDISVKIGATAYKQTLKRVTKSIPRSTFGAGSLLSPNTKPTTPAAINREIGISKKHGELLYKLSTFYGRDGILELGTGLGSATYYLASGSPTSRVITVEGHRDYAETAKAVLEQIGITNIDIRVETFTNETKRIKEENGRLGLFFIDGDHSYTPTLEHFKQCTEIGTEDAVIIIDDIHWSDDMDRAWKSIKEYSSCRVSVDLFRFGIIFTNKKLQKQHYTVRY</sequence>
<accession>A0A1G6M5C3</accession>
<dbReference type="Gene3D" id="3.40.50.150">
    <property type="entry name" value="Vaccinia Virus protein VP39"/>
    <property type="match status" value="1"/>
</dbReference>
<name>A0A1G6M5C3_9BACT</name>
<dbReference type="PANTHER" id="PTHR43167">
    <property type="entry name" value="PUTATIVE (AFU_ORTHOLOGUE AFUA_6G01830)-RELATED"/>
    <property type="match status" value="1"/>
</dbReference>
<dbReference type="InterPro" id="IPR029063">
    <property type="entry name" value="SAM-dependent_MTases_sf"/>
</dbReference>
<gene>
    <name evidence="1" type="ORF">SAMN05216323_103428</name>
</gene>